<feature type="domain" description="Glycosyl transferase family 1" evidence="1">
    <location>
        <begin position="181"/>
        <end position="333"/>
    </location>
</feature>
<dbReference type="Pfam" id="PF13439">
    <property type="entry name" value="Glyco_transf_4"/>
    <property type="match status" value="1"/>
</dbReference>
<keyword evidence="3" id="KW-0808">Transferase</keyword>
<sequence length="355" mass="41007">MRNKKICLLTTSLSSGGAEKMAANMSLSLSRRGYEVYVVSMKNEIDYEYAGTLYNFGKVKAQHNRFLAFLKFRAFFRQHQFDVIIDHRVRDKFLKELLFAKLVFKSSKVVYCVHHYILELYFSMVNIPLLLRQVLVKNREIIVVSKVAKQKIKEQLNFESKVIYNYIIPKRNVHEVGLSGGFIVAVGRLENIKQFGVLINAYHNSQLPKHNIKLFVLGEGCEREYLEQLILKLNLQNYIELLGFRNDADTYIKHSKALVMSSASEGFPMVLIEALALKTPVISFDCKSGPSEIIQHNINGLLVEDQNSEKLTEAMDRMILDKAFYNNIRNNLEQMPNPFSEENIMGQWVEFLGEF</sequence>
<gene>
    <name evidence="3" type="ORF">ACFSR8_05100</name>
</gene>
<name>A0ABW5T973_9FLAO</name>
<evidence type="ECO:0000313" key="3">
    <source>
        <dbReference type="EMBL" id="MFD2725581.1"/>
    </source>
</evidence>
<organism evidence="3 4">
    <name type="scientific">Hyunsoonleella rubra</name>
    <dbReference type="NCBI Taxonomy" id="1737062"/>
    <lineage>
        <taxon>Bacteria</taxon>
        <taxon>Pseudomonadati</taxon>
        <taxon>Bacteroidota</taxon>
        <taxon>Flavobacteriia</taxon>
        <taxon>Flavobacteriales</taxon>
        <taxon>Flavobacteriaceae</taxon>
    </lineage>
</organism>
<comment type="caution">
    <text evidence="3">The sequence shown here is derived from an EMBL/GenBank/DDBJ whole genome shotgun (WGS) entry which is preliminary data.</text>
</comment>
<dbReference type="Pfam" id="PF00534">
    <property type="entry name" value="Glycos_transf_1"/>
    <property type="match status" value="1"/>
</dbReference>
<dbReference type="PANTHER" id="PTHR12526">
    <property type="entry name" value="GLYCOSYLTRANSFERASE"/>
    <property type="match status" value="1"/>
</dbReference>
<dbReference type="Gene3D" id="3.40.50.2000">
    <property type="entry name" value="Glycogen Phosphorylase B"/>
    <property type="match status" value="2"/>
</dbReference>
<reference evidence="4" key="1">
    <citation type="journal article" date="2019" name="Int. J. Syst. Evol. Microbiol.">
        <title>The Global Catalogue of Microorganisms (GCM) 10K type strain sequencing project: providing services to taxonomists for standard genome sequencing and annotation.</title>
        <authorList>
            <consortium name="The Broad Institute Genomics Platform"/>
            <consortium name="The Broad Institute Genome Sequencing Center for Infectious Disease"/>
            <person name="Wu L."/>
            <person name="Ma J."/>
        </authorList>
    </citation>
    <scope>NUCLEOTIDE SEQUENCE [LARGE SCALE GENOMIC DNA]</scope>
    <source>
        <strain evidence="4">KCTC 42398</strain>
    </source>
</reference>
<evidence type="ECO:0000259" key="2">
    <source>
        <dbReference type="Pfam" id="PF13439"/>
    </source>
</evidence>
<dbReference type="Proteomes" id="UP001597476">
    <property type="component" value="Unassembled WGS sequence"/>
</dbReference>
<protein>
    <submittedName>
        <fullName evidence="3">Glycosyltransferase</fullName>
        <ecNumber evidence="3">2.4.-.-</ecNumber>
    </submittedName>
</protein>
<dbReference type="InterPro" id="IPR001296">
    <property type="entry name" value="Glyco_trans_1"/>
</dbReference>
<evidence type="ECO:0000313" key="4">
    <source>
        <dbReference type="Proteomes" id="UP001597476"/>
    </source>
</evidence>
<dbReference type="RefSeq" id="WP_380289701.1">
    <property type="nucleotide sequence ID" value="NZ_JBHULY010000006.1"/>
</dbReference>
<keyword evidence="4" id="KW-1185">Reference proteome</keyword>
<dbReference type="InterPro" id="IPR028098">
    <property type="entry name" value="Glyco_trans_4-like_N"/>
</dbReference>
<dbReference type="PANTHER" id="PTHR12526:SF630">
    <property type="entry name" value="GLYCOSYLTRANSFERASE"/>
    <property type="match status" value="1"/>
</dbReference>
<proteinExistence type="predicted"/>
<accession>A0ABW5T973</accession>
<dbReference type="EC" id="2.4.-.-" evidence="3"/>
<dbReference type="EMBL" id="JBHULY010000006">
    <property type="protein sequence ID" value="MFD2725581.1"/>
    <property type="molecule type" value="Genomic_DNA"/>
</dbReference>
<feature type="domain" description="Glycosyltransferase subfamily 4-like N-terminal" evidence="2">
    <location>
        <begin position="16"/>
        <end position="167"/>
    </location>
</feature>
<keyword evidence="3" id="KW-0328">Glycosyltransferase</keyword>
<evidence type="ECO:0000259" key="1">
    <source>
        <dbReference type="Pfam" id="PF00534"/>
    </source>
</evidence>
<dbReference type="GO" id="GO:0016757">
    <property type="term" value="F:glycosyltransferase activity"/>
    <property type="evidence" value="ECO:0007669"/>
    <property type="project" value="UniProtKB-KW"/>
</dbReference>
<dbReference type="SUPFAM" id="SSF53756">
    <property type="entry name" value="UDP-Glycosyltransferase/glycogen phosphorylase"/>
    <property type="match status" value="1"/>
</dbReference>